<gene>
    <name evidence="3" type="ORF">BD310DRAFT_677392</name>
</gene>
<dbReference type="InterPro" id="IPR001810">
    <property type="entry name" value="F-box_dom"/>
</dbReference>
<dbReference type="Pfam" id="PF12937">
    <property type="entry name" value="F-box-like"/>
    <property type="match status" value="1"/>
</dbReference>
<feature type="region of interest" description="Disordered" evidence="1">
    <location>
        <begin position="1"/>
        <end position="31"/>
    </location>
</feature>
<feature type="domain" description="F-box" evidence="2">
    <location>
        <begin position="40"/>
        <end position="73"/>
    </location>
</feature>
<organism evidence="3 4">
    <name type="scientific">Dichomitus squalens</name>
    <dbReference type="NCBI Taxonomy" id="114155"/>
    <lineage>
        <taxon>Eukaryota</taxon>
        <taxon>Fungi</taxon>
        <taxon>Dikarya</taxon>
        <taxon>Basidiomycota</taxon>
        <taxon>Agaricomycotina</taxon>
        <taxon>Agaricomycetes</taxon>
        <taxon>Polyporales</taxon>
        <taxon>Polyporaceae</taxon>
        <taxon>Dichomitus</taxon>
    </lineage>
</organism>
<keyword evidence="4" id="KW-1185">Reference proteome</keyword>
<evidence type="ECO:0000259" key="2">
    <source>
        <dbReference type="Pfam" id="PF12937"/>
    </source>
</evidence>
<name>A0A4Q9PN38_9APHY</name>
<evidence type="ECO:0000313" key="3">
    <source>
        <dbReference type="EMBL" id="TBU55663.1"/>
    </source>
</evidence>
<evidence type="ECO:0000256" key="1">
    <source>
        <dbReference type="SAM" id="MobiDB-lite"/>
    </source>
</evidence>
<dbReference type="STRING" id="114155.A0A4Q9PN38"/>
<dbReference type="Gene3D" id="1.20.1280.50">
    <property type="match status" value="1"/>
</dbReference>
<dbReference type="SUPFAM" id="SSF81383">
    <property type="entry name" value="F-box domain"/>
    <property type="match status" value="1"/>
</dbReference>
<dbReference type="Proteomes" id="UP000292082">
    <property type="component" value="Unassembled WGS sequence"/>
</dbReference>
<dbReference type="InterPro" id="IPR036047">
    <property type="entry name" value="F-box-like_dom_sf"/>
</dbReference>
<dbReference type="CDD" id="cd09917">
    <property type="entry name" value="F-box_SF"/>
    <property type="match status" value="1"/>
</dbReference>
<protein>
    <recommendedName>
        <fullName evidence="2">F-box domain-containing protein</fullName>
    </recommendedName>
</protein>
<sequence length="98" mass="11190">MSKHSLSPASLPPSKRLHTIGADGRTQDPQPQSIFDELFDELILFIFSYLSHTDLCNIQRTNRNWSRLSLDNQSSERLRRGDCSDSQNIGFPSWPGTR</sequence>
<evidence type="ECO:0000313" key="4">
    <source>
        <dbReference type="Proteomes" id="UP000292082"/>
    </source>
</evidence>
<dbReference type="AlphaFoldDB" id="A0A4Q9PN38"/>
<feature type="region of interest" description="Disordered" evidence="1">
    <location>
        <begin position="76"/>
        <end position="98"/>
    </location>
</feature>
<dbReference type="EMBL" id="ML145165">
    <property type="protein sequence ID" value="TBU55663.1"/>
    <property type="molecule type" value="Genomic_DNA"/>
</dbReference>
<proteinExistence type="predicted"/>
<accession>A0A4Q9PN38</accession>
<reference evidence="3 4" key="1">
    <citation type="submission" date="2019-01" db="EMBL/GenBank/DDBJ databases">
        <title>Draft genome sequences of three monokaryotic isolates of the white-rot basidiomycete fungus Dichomitus squalens.</title>
        <authorList>
            <consortium name="DOE Joint Genome Institute"/>
            <person name="Lopez S.C."/>
            <person name="Andreopoulos B."/>
            <person name="Pangilinan J."/>
            <person name="Lipzen A."/>
            <person name="Riley R."/>
            <person name="Ahrendt S."/>
            <person name="Ng V."/>
            <person name="Barry K."/>
            <person name="Daum C."/>
            <person name="Grigoriev I.V."/>
            <person name="Hilden K.S."/>
            <person name="Makela M.R."/>
            <person name="de Vries R.P."/>
        </authorList>
    </citation>
    <scope>NUCLEOTIDE SEQUENCE [LARGE SCALE GENOMIC DNA]</scope>
    <source>
        <strain evidence="3 4">CBS 464.89</strain>
    </source>
</reference>